<keyword evidence="1" id="KW-1133">Transmembrane helix</keyword>
<evidence type="ECO:0000256" key="1">
    <source>
        <dbReference type="SAM" id="Phobius"/>
    </source>
</evidence>
<evidence type="ECO:0000313" key="3">
    <source>
        <dbReference type="Proteomes" id="UP000886751"/>
    </source>
</evidence>
<keyword evidence="1" id="KW-0812">Transmembrane</keyword>
<reference evidence="2" key="2">
    <citation type="submission" date="2021-04" db="EMBL/GenBank/DDBJ databases">
        <authorList>
            <person name="Gilroy R."/>
        </authorList>
    </citation>
    <scope>NUCLEOTIDE SEQUENCE</scope>
    <source>
        <strain evidence="2">ChiHecec2B26-7398</strain>
    </source>
</reference>
<feature type="transmembrane region" description="Helical" evidence="1">
    <location>
        <begin position="21"/>
        <end position="40"/>
    </location>
</feature>
<gene>
    <name evidence="2" type="ORF">H9846_06755</name>
</gene>
<dbReference type="Proteomes" id="UP000886751">
    <property type="component" value="Unassembled WGS sequence"/>
</dbReference>
<dbReference type="Pfam" id="PF16316">
    <property type="entry name" value="DUF4956"/>
    <property type="match status" value="1"/>
</dbReference>
<proteinExistence type="predicted"/>
<protein>
    <submittedName>
        <fullName evidence="2">DUF4956 domain-containing protein</fullName>
    </submittedName>
</protein>
<dbReference type="EMBL" id="DXEI01000101">
    <property type="protein sequence ID" value="HIX95140.1"/>
    <property type="molecule type" value="Genomic_DNA"/>
</dbReference>
<accession>A0A9D1Y1A1</accession>
<name>A0A9D1Y1A1_9FIRM</name>
<dbReference type="AlphaFoldDB" id="A0A9D1Y1A1"/>
<reference evidence="2" key="1">
    <citation type="journal article" date="2021" name="PeerJ">
        <title>Extensive microbial diversity within the chicken gut microbiome revealed by metagenomics and culture.</title>
        <authorList>
            <person name="Gilroy R."/>
            <person name="Ravi A."/>
            <person name="Getino M."/>
            <person name="Pursley I."/>
            <person name="Horton D.L."/>
            <person name="Alikhan N.F."/>
            <person name="Baker D."/>
            <person name="Gharbi K."/>
            <person name="Hall N."/>
            <person name="Watson M."/>
            <person name="Adriaenssens E.M."/>
            <person name="Foster-Nyarko E."/>
            <person name="Jarju S."/>
            <person name="Secka A."/>
            <person name="Antonio M."/>
            <person name="Oren A."/>
            <person name="Chaudhuri R.R."/>
            <person name="La Ragione R."/>
            <person name="Hildebrand F."/>
            <person name="Pallen M.J."/>
        </authorList>
    </citation>
    <scope>NUCLEOTIDE SEQUENCE</scope>
    <source>
        <strain evidence="2">ChiHecec2B26-7398</strain>
    </source>
</reference>
<dbReference type="InterPro" id="IPR032531">
    <property type="entry name" value="DUF4956"/>
</dbReference>
<feature type="transmembrane region" description="Helical" evidence="1">
    <location>
        <begin position="126"/>
        <end position="148"/>
    </location>
</feature>
<keyword evidence="1" id="KW-0472">Membrane</keyword>
<evidence type="ECO:0000313" key="2">
    <source>
        <dbReference type="EMBL" id="HIX95140.1"/>
    </source>
</evidence>
<comment type="caution">
    <text evidence="2">The sequence shown here is derived from an EMBL/GenBank/DDBJ whole genome shotgun (WGS) entry which is preliminary data.</text>
</comment>
<feature type="transmembrane region" description="Helical" evidence="1">
    <location>
        <begin position="55"/>
        <end position="88"/>
    </location>
</feature>
<sequence length="227" mass="24819">MSKRQILEYLLESNTSISVTQVCLSLAMAVVLGMLLYFVYRKTYRGTVYSKDFNLTLLLVAIITTLVMQAIGSNLALSLGMVGSLSIIRFRTAVKEPRDIAFLFWAIAIGLTCGSEMYLIGLLGSAVLTVVVCLASLDLYDTTTYLLVLRAAPGAVEEPALHSVLKTNARAYKLRMRSQTADSEEFTYECSFTRKQSAAALTAAVRRAVGADKIRSLNLVSYSGETL</sequence>
<organism evidence="2 3">
    <name type="scientific">Candidatus Gemmiger excrementipullorum</name>
    <dbReference type="NCBI Taxonomy" id="2838610"/>
    <lineage>
        <taxon>Bacteria</taxon>
        <taxon>Bacillati</taxon>
        <taxon>Bacillota</taxon>
        <taxon>Clostridia</taxon>
        <taxon>Eubacteriales</taxon>
        <taxon>Gemmiger</taxon>
    </lineage>
</organism>